<dbReference type="CDD" id="cd00093">
    <property type="entry name" value="HTH_XRE"/>
    <property type="match status" value="1"/>
</dbReference>
<gene>
    <name evidence="3" type="ORF">GTS_38980</name>
</gene>
<dbReference type="PANTHER" id="PTHR35010:SF4">
    <property type="entry name" value="BLL5781 PROTEIN"/>
    <property type="match status" value="1"/>
</dbReference>
<dbReference type="Pfam" id="PF17765">
    <property type="entry name" value="MLTR_LBD"/>
    <property type="match status" value="1"/>
</dbReference>
<feature type="domain" description="HTH cro/C1-type" evidence="2">
    <location>
        <begin position="30"/>
        <end position="84"/>
    </location>
</feature>
<accession>A0A4D4J6B8</accession>
<dbReference type="InterPro" id="IPR010982">
    <property type="entry name" value="Lambda_DNA-bd_dom_sf"/>
</dbReference>
<sequence length="294" mass="32463">MDGVRVDAPSGGQRMATGAPPDRRSVGHLLREWRNRRRLSQLDLAIQAEISTRHLSFVETGRSRPTREMILRLAESLDVPLRERNRLLLAGGYAPVYPEHPLDAPEMSAVRTALRQVLTGHEPYPAAVVDRDWHLVDANTSIELFTASAADELLAPPVNVLRIALHPNGMAPHIVNLGEWRAHLLGRLRRQAAVTADPGLAELHRELRAYPCDQPEPELELPGPADVVVPLRYRYRGTELSFLSTMAVFGTPLDVTVAELAIESFFPADPDTAAALREMPAAGDGQPVRSRYAQ</sequence>
<protein>
    <submittedName>
        <fullName evidence="3">Transcriptional regulator</fullName>
    </submittedName>
</protein>
<comment type="caution">
    <text evidence="3">The sequence shown here is derived from an EMBL/GenBank/DDBJ whole genome shotgun (WGS) entry which is preliminary data.</text>
</comment>
<keyword evidence="4" id="KW-1185">Reference proteome</keyword>
<evidence type="ECO:0000313" key="3">
    <source>
        <dbReference type="EMBL" id="GDY32265.1"/>
    </source>
</evidence>
<evidence type="ECO:0000313" key="4">
    <source>
        <dbReference type="Proteomes" id="UP000298860"/>
    </source>
</evidence>
<dbReference type="Pfam" id="PF13560">
    <property type="entry name" value="HTH_31"/>
    <property type="match status" value="1"/>
</dbReference>
<evidence type="ECO:0000256" key="1">
    <source>
        <dbReference type="SAM" id="MobiDB-lite"/>
    </source>
</evidence>
<dbReference type="SUPFAM" id="SSF47413">
    <property type="entry name" value="lambda repressor-like DNA-binding domains"/>
    <property type="match status" value="1"/>
</dbReference>
<dbReference type="SMART" id="SM00530">
    <property type="entry name" value="HTH_XRE"/>
    <property type="match status" value="1"/>
</dbReference>
<reference evidence="4" key="1">
    <citation type="submission" date="2019-04" db="EMBL/GenBank/DDBJ databases">
        <title>Draft genome sequence of Pseudonocardiaceae bacterium SL3-2-4.</title>
        <authorList>
            <person name="Ningsih F."/>
            <person name="Yokota A."/>
            <person name="Sakai Y."/>
            <person name="Nanatani K."/>
            <person name="Yabe S."/>
            <person name="Oetari A."/>
            <person name="Sjamsuridzal W."/>
        </authorList>
    </citation>
    <scope>NUCLEOTIDE SEQUENCE [LARGE SCALE GENOMIC DNA]</scope>
    <source>
        <strain evidence="4">SL3-2-4</strain>
    </source>
</reference>
<feature type="region of interest" description="Disordered" evidence="1">
    <location>
        <begin position="1"/>
        <end position="25"/>
    </location>
</feature>
<dbReference type="InterPro" id="IPR001387">
    <property type="entry name" value="Cro/C1-type_HTH"/>
</dbReference>
<dbReference type="PANTHER" id="PTHR35010">
    <property type="entry name" value="BLL4672 PROTEIN-RELATED"/>
    <property type="match status" value="1"/>
</dbReference>
<dbReference type="PROSITE" id="PS50943">
    <property type="entry name" value="HTH_CROC1"/>
    <property type="match status" value="1"/>
</dbReference>
<dbReference type="Proteomes" id="UP000298860">
    <property type="component" value="Unassembled WGS sequence"/>
</dbReference>
<dbReference type="Gene3D" id="1.10.260.40">
    <property type="entry name" value="lambda repressor-like DNA-binding domains"/>
    <property type="match status" value="1"/>
</dbReference>
<dbReference type="AlphaFoldDB" id="A0A4D4J6B8"/>
<dbReference type="GO" id="GO:0003677">
    <property type="term" value="F:DNA binding"/>
    <property type="evidence" value="ECO:0007669"/>
    <property type="project" value="InterPro"/>
</dbReference>
<dbReference type="EMBL" id="BJFL01000022">
    <property type="protein sequence ID" value="GDY32265.1"/>
    <property type="molecule type" value="Genomic_DNA"/>
</dbReference>
<name>A0A4D4J6B8_9PSEU</name>
<dbReference type="InterPro" id="IPR041413">
    <property type="entry name" value="MLTR_LBD"/>
</dbReference>
<dbReference type="Gene3D" id="3.30.450.180">
    <property type="match status" value="1"/>
</dbReference>
<organism evidence="3 4">
    <name type="scientific">Gandjariella thermophila</name>
    <dbReference type="NCBI Taxonomy" id="1931992"/>
    <lineage>
        <taxon>Bacteria</taxon>
        <taxon>Bacillati</taxon>
        <taxon>Actinomycetota</taxon>
        <taxon>Actinomycetes</taxon>
        <taxon>Pseudonocardiales</taxon>
        <taxon>Pseudonocardiaceae</taxon>
        <taxon>Gandjariella</taxon>
    </lineage>
</organism>
<proteinExistence type="predicted"/>
<evidence type="ECO:0000259" key="2">
    <source>
        <dbReference type="PROSITE" id="PS50943"/>
    </source>
</evidence>